<proteinExistence type="predicted"/>
<dbReference type="AlphaFoldDB" id="A0A840QQJ2"/>
<organism evidence="2 3">
    <name type="scientific">Texcoconibacillus texcoconensis</name>
    <dbReference type="NCBI Taxonomy" id="1095777"/>
    <lineage>
        <taxon>Bacteria</taxon>
        <taxon>Bacillati</taxon>
        <taxon>Bacillota</taxon>
        <taxon>Bacilli</taxon>
        <taxon>Bacillales</taxon>
        <taxon>Bacillaceae</taxon>
        <taxon>Texcoconibacillus</taxon>
    </lineage>
</organism>
<sequence>MIVGEQQLQYHLAQNKITIVFMQTPLCGTCKLAEQFVQIVEQTMDNEMIWLNVDIHFVPQFVQTYQIESVPCLLVFYEGELRLKTYRFSSVSDIYDQLQEVIMA</sequence>
<dbReference type="InterPro" id="IPR013766">
    <property type="entry name" value="Thioredoxin_domain"/>
</dbReference>
<accession>A0A840QQJ2</accession>
<evidence type="ECO:0000259" key="1">
    <source>
        <dbReference type="Pfam" id="PF00085"/>
    </source>
</evidence>
<protein>
    <submittedName>
        <fullName evidence="2">Thiol-disulfide isomerase/thioredoxin</fullName>
    </submittedName>
</protein>
<dbReference type="CDD" id="cd02947">
    <property type="entry name" value="TRX_family"/>
    <property type="match status" value="1"/>
</dbReference>
<gene>
    <name evidence="2" type="ORF">HNQ41_001790</name>
</gene>
<reference evidence="2 3" key="1">
    <citation type="submission" date="2020-08" db="EMBL/GenBank/DDBJ databases">
        <title>Genomic Encyclopedia of Type Strains, Phase IV (KMG-IV): sequencing the most valuable type-strain genomes for metagenomic binning, comparative biology and taxonomic classification.</title>
        <authorList>
            <person name="Goeker M."/>
        </authorList>
    </citation>
    <scope>NUCLEOTIDE SEQUENCE [LARGE SCALE GENOMIC DNA]</scope>
    <source>
        <strain evidence="2 3">DSM 24696</strain>
    </source>
</reference>
<dbReference type="Gene3D" id="3.40.30.10">
    <property type="entry name" value="Glutaredoxin"/>
    <property type="match status" value="1"/>
</dbReference>
<dbReference type="Pfam" id="PF00085">
    <property type="entry name" value="Thioredoxin"/>
    <property type="match status" value="1"/>
</dbReference>
<dbReference type="InterPro" id="IPR036249">
    <property type="entry name" value="Thioredoxin-like_sf"/>
</dbReference>
<dbReference type="GO" id="GO:0016853">
    <property type="term" value="F:isomerase activity"/>
    <property type="evidence" value="ECO:0007669"/>
    <property type="project" value="UniProtKB-KW"/>
</dbReference>
<dbReference type="EMBL" id="JACHHB010000007">
    <property type="protein sequence ID" value="MBB5173601.1"/>
    <property type="molecule type" value="Genomic_DNA"/>
</dbReference>
<dbReference type="RefSeq" id="WP_184664050.1">
    <property type="nucleotide sequence ID" value="NZ_JACHHB010000007.1"/>
</dbReference>
<keyword evidence="2" id="KW-0413">Isomerase</keyword>
<dbReference type="Proteomes" id="UP000551878">
    <property type="component" value="Unassembled WGS sequence"/>
</dbReference>
<comment type="caution">
    <text evidence="2">The sequence shown here is derived from an EMBL/GenBank/DDBJ whole genome shotgun (WGS) entry which is preliminary data.</text>
</comment>
<evidence type="ECO:0000313" key="3">
    <source>
        <dbReference type="Proteomes" id="UP000551878"/>
    </source>
</evidence>
<feature type="domain" description="Thioredoxin" evidence="1">
    <location>
        <begin position="6"/>
        <end position="86"/>
    </location>
</feature>
<name>A0A840QQJ2_9BACI</name>
<evidence type="ECO:0000313" key="2">
    <source>
        <dbReference type="EMBL" id="MBB5173601.1"/>
    </source>
</evidence>
<dbReference type="SUPFAM" id="SSF52833">
    <property type="entry name" value="Thioredoxin-like"/>
    <property type="match status" value="1"/>
</dbReference>
<keyword evidence="3" id="KW-1185">Reference proteome</keyword>